<dbReference type="GO" id="GO:0005634">
    <property type="term" value="C:nucleus"/>
    <property type="evidence" value="ECO:0007669"/>
    <property type="project" value="TreeGrafter"/>
</dbReference>
<protein>
    <recommendedName>
        <fullName evidence="6">Zn(2)-C6 fungal-type domain-containing protein</fullName>
    </recommendedName>
</protein>
<feature type="compositionally biased region" description="Polar residues" evidence="5">
    <location>
        <begin position="197"/>
        <end position="212"/>
    </location>
</feature>
<dbReference type="RefSeq" id="XP_001547337.2">
    <property type="nucleotide sequence ID" value="XM_001547287.2"/>
</dbReference>
<dbReference type="CDD" id="cd12148">
    <property type="entry name" value="fungal_TF_MHR"/>
    <property type="match status" value="1"/>
</dbReference>
<dbReference type="PANTHER" id="PTHR47424">
    <property type="entry name" value="REGULATORY PROTEIN GAL4"/>
    <property type="match status" value="1"/>
</dbReference>
<dbReference type="InterPro" id="IPR051127">
    <property type="entry name" value="Fungal_SecMet_Regulators"/>
</dbReference>
<accession>A0A384K108</accession>
<feature type="compositionally biased region" description="Polar residues" evidence="5">
    <location>
        <begin position="247"/>
        <end position="267"/>
    </location>
</feature>
<dbReference type="InterPro" id="IPR036864">
    <property type="entry name" value="Zn2-C6_fun-type_DNA-bd_sf"/>
</dbReference>
<dbReference type="EMBL" id="CP009817">
    <property type="protein sequence ID" value="ATZ56452.1"/>
    <property type="molecule type" value="Genomic_DNA"/>
</dbReference>
<dbReference type="GO" id="GO:0000981">
    <property type="term" value="F:DNA-binding transcription factor activity, RNA polymerase II-specific"/>
    <property type="evidence" value="ECO:0007669"/>
    <property type="project" value="InterPro"/>
</dbReference>
<evidence type="ECO:0000259" key="6">
    <source>
        <dbReference type="PROSITE" id="PS50048"/>
    </source>
</evidence>
<dbReference type="PROSITE" id="PS50048">
    <property type="entry name" value="ZN2_CY6_FUNGAL_2"/>
    <property type="match status" value="1"/>
</dbReference>
<dbReference type="PROSITE" id="PS00463">
    <property type="entry name" value="ZN2_CY6_FUNGAL_1"/>
    <property type="match status" value="1"/>
</dbReference>
<dbReference type="Pfam" id="PF00172">
    <property type="entry name" value="Zn_clus"/>
    <property type="match status" value="1"/>
</dbReference>
<dbReference type="OrthoDB" id="5426978at2759"/>
<keyword evidence="2" id="KW-0238">DNA-binding</keyword>
<organism evidence="7 8">
    <name type="scientific">Botryotinia fuckeliana (strain B05.10)</name>
    <name type="common">Noble rot fungus</name>
    <name type="synonym">Botrytis cinerea</name>
    <dbReference type="NCBI Taxonomy" id="332648"/>
    <lineage>
        <taxon>Eukaryota</taxon>
        <taxon>Fungi</taxon>
        <taxon>Dikarya</taxon>
        <taxon>Ascomycota</taxon>
        <taxon>Pezizomycotina</taxon>
        <taxon>Leotiomycetes</taxon>
        <taxon>Helotiales</taxon>
        <taxon>Sclerotiniaceae</taxon>
        <taxon>Botrytis</taxon>
    </lineage>
</organism>
<dbReference type="KEGG" id="bfu:BCIN_13g02900"/>
<dbReference type="GO" id="GO:0008270">
    <property type="term" value="F:zinc ion binding"/>
    <property type="evidence" value="ECO:0007669"/>
    <property type="project" value="InterPro"/>
</dbReference>
<keyword evidence="4" id="KW-0539">Nucleus</keyword>
<dbReference type="Proteomes" id="UP000001798">
    <property type="component" value="Chromosome 13"/>
</dbReference>
<feature type="compositionally biased region" description="Polar residues" evidence="5">
    <location>
        <begin position="1"/>
        <end position="21"/>
    </location>
</feature>
<feature type="compositionally biased region" description="Polar residues" evidence="5">
    <location>
        <begin position="279"/>
        <end position="291"/>
    </location>
</feature>
<feature type="compositionally biased region" description="Low complexity" evidence="5">
    <location>
        <begin position="268"/>
        <end position="278"/>
    </location>
</feature>
<evidence type="ECO:0000256" key="5">
    <source>
        <dbReference type="SAM" id="MobiDB-lite"/>
    </source>
</evidence>
<dbReference type="SUPFAM" id="SSF57701">
    <property type="entry name" value="Zn2/Cys6 DNA-binding domain"/>
    <property type="match status" value="1"/>
</dbReference>
<evidence type="ECO:0000256" key="2">
    <source>
        <dbReference type="ARBA" id="ARBA00023125"/>
    </source>
</evidence>
<keyword evidence="8" id="KW-1185">Reference proteome</keyword>
<feature type="region of interest" description="Disordered" evidence="5">
    <location>
        <begin position="747"/>
        <end position="779"/>
    </location>
</feature>
<reference evidence="7 8" key="1">
    <citation type="journal article" date="2011" name="PLoS Genet.">
        <title>Genomic analysis of the necrotrophic fungal pathogens Sclerotinia sclerotiorum and Botrytis cinerea.</title>
        <authorList>
            <person name="Amselem J."/>
            <person name="Cuomo C.A."/>
            <person name="van Kan J.A."/>
            <person name="Viaud M."/>
            <person name="Benito E.P."/>
            <person name="Couloux A."/>
            <person name="Coutinho P.M."/>
            <person name="de Vries R.P."/>
            <person name="Dyer P.S."/>
            <person name="Fillinger S."/>
            <person name="Fournier E."/>
            <person name="Gout L."/>
            <person name="Hahn M."/>
            <person name="Kohn L."/>
            <person name="Lapalu N."/>
            <person name="Plummer K.M."/>
            <person name="Pradier J.M."/>
            <person name="Quevillon E."/>
            <person name="Sharon A."/>
            <person name="Simon A."/>
            <person name="ten Have A."/>
            <person name="Tudzynski B."/>
            <person name="Tudzynski P."/>
            <person name="Wincker P."/>
            <person name="Andrew M."/>
            <person name="Anthouard V."/>
            <person name="Beever R.E."/>
            <person name="Beffa R."/>
            <person name="Benoit I."/>
            <person name="Bouzid O."/>
            <person name="Brault B."/>
            <person name="Chen Z."/>
            <person name="Choquer M."/>
            <person name="Collemare J."/>
            <person name="Cotton P."/>
            <person name="Danchin E.G."/>
            <person name="Da Silva C."/>
            <person name="Gautier A."/>
            <person name="Giraud C."/>
            <person name="Giraud T."/>
            <person name="Gonzalez C."/>
            <person name="Grossetete S."/>
            <person name="Guldener U."/>
            <person name="Henrissat B."/>
            <person name="Howlett B.J."/>
            <person name="Kodira C."/>
            <person name="Kretschmer M."/>
            <person name="Lappartient A."/>
            <person name="Leroch M."/>
            <person name="Levis C."/>
            <person name="Mauceli E."/>
            <person name="Neuveglise C."/>
            <person name="Oeser B."/>
            <person name="Pearson M."/>
            <person name="Poulain J."/>
            <person name="Poussereau N."/>
            <person name="Quesneville H."/>
            <person name="Rascle C."/>
            <person name="Schumacher J."/>
            <person name="Segurens B."/>
            <person name="Sexton A."/>
            <person name="Silva E."/>
            <person name="Sirven C."/>
            <person name="Soanes D.M."/>
            <person name="Talbot N.J."/>
            <person name="Templeton M."/>
            <person name="Yandava C."/>
            <person name="Yarden O."/>
            <person name="Zeng Q."/>
            <person name="Rollins J.A."/>
            <person name="Lebrun M.H."/>
            <person name="Dickman M."/>
        </authorList>
    </citation>
    <scope>NUCLEOTIDE SEQUENCE [LARGE SCALE GENOMIC DNA]</scope>
    <source>
        <strain evidence="7 8">B05.10</strain>
    </source>
</reference>
<dbReference type="GO" id="GO:0000435">
    <property type="term" value="P:positive regulation of transcription from RNA polymerase II promoter by galactose"/>
    <property type="evidence" value="ECO:0007669"/>
    <property type="project" value="TreeGrafter"/>
</dbReference>
<dbReference type="CDD" id="cd00067">
    <property type="entry name" value="GAL4"/>
    <property type="match status" value="1"/>
</dbReference>
<evidence type="ECO:0000256" key="1">
    <source>
        <dbReference type="ARBA" id="ARBA00023015"/>
    </source>
</evidence>
<evidence type="ECO:0000256" key="3">
    <source>
        <dbReference type="ARBA" id="ARBA00023163"/>
    </source>
</evidence>
<keyword evidence="3" id="KW-0804">Transcription</keyword>
<evidence type="ECO:0000313" key="8">
    <source>
        <dbReference type="Proteomes" id="UP000001798"/>
    </source>
</evidence>
<keyword evidence="1" id="KW-0805">Transcription regulation</keyword>
<evidence type="ECO:0000313" key="7">
    <source>
        <dbReference type="EMBL" id="ATZ56452.1"/>
    </source>
</evidence>
<reference evidence="7 8" key="3">
    <citation type="journal article" date="2017" name="Mol. Plant Pathol.">
        <title>A gapless genome sequence of the fungus Botrytis cinerea.</title>
        <authorList>
            <person name="Van Kan J.A."/>
            <person name="Stassen J.H."/>
            <person name="Mosbach A."/>
            <person name="Van Der Lee T.A."/>
            <person name="Faino L."/>
            <person name="Farmer A.D."/>
            <person name="Papasotiriou D.G."/>
            <person name="Zhou S."/>
            <person name="Seidl M.F."/>
            <person name="Cottam E."/>
            <person name="Edel D."/>
            <person name="Hahn M."/>
            <person name="Schwartz D.C."/>
            <person name="Dietrich R.A."/>
            <person name="Widdison S."/>
            <person name="Scalliet G."/>
        </authorList>
    </citation>
    <scope>NUCLEOTIDE SEQUENCE [LARGE SCALE GENOMIC DNA]</scope>
    <source>
        <strain evidence="7 8">B05.10</strain>
    </source>
</reference>
<dbReference type="AlphaFoldDB" id="A0A384K108"/>
<reference evidence="7 8" key="2">
    <citation type="journal article" date="2012" name="Eukaryot. Cell">
        <title>Genome update of Botrytis cinerea strains B05.10 and T4.</title>
        <authorList>
            <person name="Staats M."/>
            <person name="van Kan J.A."/>
        </authorList>
    </citation>
    <scope>NUCLEOTIDE SEQUENCE [LARGE SCALE GENOMIC DNA]</scope>
    <source>
        <strain evidence="7 8">B05.10</strain>
    </source>
</reference>
<dbReference type="GeneID" id="5427795"/>
<dbReference type="PANTHER" id="PTHR47424:SF3">
    <property type="entry name" value="REGULATORY PROTEIN GAL4"/>
    <property type="match status" value="1"/>
</dbReference>
<feature type="region of interest" description="Disordered" evidence="5">
    <location>
        <begin position="197"/>
        <end position="291"/>
    </location>
</feature>
<dbReference type="SMART" id="SM00066">
    <property type="entry name" value="GAL4"/>
    <property type="match status" value="1"/>
</dbReference>
<feature type="region of interest" description="Disordered" evidence="5">
    <location>
        <begin position="1"/>
        <end position="50"/>
    </location>
</feature>
<dbReference type="Gene3D" id="4.10.240.10">
    <property type="entry name" value="Zn(2)-C6 fungal-type DNA-binding domain"/>
    <property type="match status" value="1"/>
</dbReference>
<feature type="domain" description="Zn(2)-C6 fungal-type" evidence="6">
    <location>
        <begin position="136"/>
        <end position="170"/>
    </location>
</feature>
<dbReference type="InterPro" id="IPR001138">
    <property type="entry name" value="Zn2Cys6_DnaBD"/>
</dbReference>
<sequence>MNHNDAPTMQSYPSPNATAADSSGGPFYGPNSSNPHPNQHHQHLPTPDELQLAEQLSADAQLSRSMQPNMGANRGMSENPDSRSQANVNMNHQYQPDHQMHGGHAPLNHGLMEVGPQYEDDSISPAGRKRSKVSRACDECRRKKIRCNANEPGNEDICSNCKRVGVHCQFSRQPMKRGPSKGYIKELADRINTLEGQVQGSEMPQYQQSQEILQRRPSEEFSPTPNPEQIPRKRGYSSISGVGEFNSPYQNQQQRSASTWIPQEQPRSSISNSSYSTSAQLPGTAQLPTREQTYSPNMTVPQQKWVNAPDVSGSVEAVNHTSQPQSEDPVEYIDDSLLENYYKFIHPTYPMLSLTKTRLMSRLSACPAPVRHAFWEALYAAIRSFPTAVPLKPRGITNAARIIQAVQYDSQTIRSPTTTIVHLQIMMLLAIEANNLPCDIQDGQIIQLPSVWLSTAVGFAYSTKLHAHKPIDKSNNDPDSDDKHARRVWFSLVIMERWNAAVRACPIQIPDSVAQIYPDDRAILGEVPYHLVRIAVVIGNYAEVNLATNDLAPLAVYRGLHSRLLKTQLELVRHELSNSGITPIDSPVLHVNYWCAYLLILLLQGPQEDADEQMRATHYIISQLSFNPDLKSPLVNYYKCFAALALPNLLQIETTKKEADSTLKTMLEGRLASSPWDKVTREFLINNLGAQRRGSIGLSQSQTQSQSQGAQQVTSAVVKAKADDNQHMITAANQGLQRLADLATAETEDRVEASSGVSTAEVVRNDKDGSFPSGGLNKV</sequence>
<gene>
    <name evidence="7" type="ORF">BCIN_13g02900</name>
</gene>
<name>A0A384K108_BOTFB</name>
<dbReference type="VEuPathDB" id="FungiDB:Bcin13g02900"/>
<feature type="region of interest" description="Disordered" evidence="5">
    <location>
        <begin position="66"/>
        <end position="87"/>
    </location>
</feature>
<dbReference type="GO" id="GO:0000978">
    <property type="term" value="F:RNA polymerase II cis-regulatory region sequence-specific DNA binding"/>
    <property type="evidence" value="ECO:0007669"/>
    <property type="project" value="TreeGrafter"/>
</dbReference>
<evidence type="ECO:0000256" key="4">
    <source>
        <dbReference type="ARBA" id="ARBA00023242"/>
    </source>
</evidence>
<proteinExistence type="predicted"/>